<keyword evidence="10" id="KW-1185">Reference proteome</keyword>
<dbReference type="GO" id="GO:2001238">
    <property type="term" value="P:positive regulation of extrinsic apoptotic signaling pathway"/>
    <property type="evidence" value="ECO:0007669"/>
    <property type="project" value="TreeGrafter"/>
</dbReference>
<dbReference type="GO" id="GO:0008637">
    <property type="term" value="P:apoptotic mitochondrial changes"/>
    <property type="evidence" value="ECO:0007669"/>
    <property type="project" value="TreeGrafter"/>
</dbReference>
<organism evidence="9 10">
    <name type="scientific">Culter alburnus</name>
    <name type="common">Topmouth culter</name>
    <dbReference type="NCBI Taxonomy" id="194366"/>
    <lineage>
        <taxon>Eukaryota</taxon>
        <taxon>Metazoa</taxon>
        <taxon>Chordata</taxon>
        <taxon>Craniata</taxon>
        <taxon>Vertebrata</taxon>
        <taxon>Euteleostomi</taxon>
        <taxon>Actinopterygii</taxon>
        <taxon>Neopterygii</taxon>
        <taxon>Teleostei</taxon>
        <taxon>Ostariophysi</taxon>
        <taxon>Cypriniformes</taxon>
        <taxon>Xenocyprididae</taxon>
        <taxon>Xenocypridinae</taxon>
        <taxon>Culter</taxon>
    </lineage>
</organism>
<dbReference type="GO" id="GO:2001244">
    <property type="term" value="P:positive regulation of intrinsic apoptotic signaling pathway"/>
    <property type="evidence" value="ECO:0007669"/>
    <property type="project" value="TreeGrafter"/>
</dbReference>
<evidence type="ECO:0000256" key="3">
    <source>
        <dbReference type="ARBA" id="ARBA00015802"/>
    </source>
</evidence>
<evidence type="ECO:0000256" key="4">
    <source>
        <dbReference type="ARBA" id="ARBA00022490"/>
    </source>
</evidence>
<dbReference type="InterPro" id="IPR010479">
    <property type="entry name" value="BID"/>
</dbReference>
<keyword evidence="4" id="KW-0963">Cytoplasm</keyword>
<dbReference type="SUPFAM" id="SSF56854">
    <property type="entry name" value="Bcl-2 inhibitors of programmed cell death"/>
    <property type="match status" value="1"/>
</dbReference>
<dbReference type="Gene3D" id="1.10.437.10">
    <property type="entry name" value="Blc2-like"/>
    <property type="match status" value="1"/>
</dbReference>
<name>A0AAW1ZDK9_CULAL</name>
<evidence type="ECO:0000256" key="6">
    <source>
        <dbReference type="ARBA" id="ARBA00022787"/>
    </source>
</evidence>
<dbReference type="GO" id="GO:0005829">
    <property type="term" value="C:cytosol"/>
    <property type="evidence" value="ECO:0007669"/>
    <property type="project" value="TreeGrafter"/>
</dbReference>
<evidence type="ECO:0000313" key="10">
    <source>
        <dbReference type="Proteomes" id="UP001479290"/>
    </source>
</evidence>
<keyword evidence="6" id="KW-1000">Mitochondrion outer membrane</keyword>
<dbReference type="GO" id="GO:0090200">
    <property type="term" value="P:positive regulation of release of cytochrome c from mitochondria"/>
    <property type="evidence" value="ECO:0007669"/>
    <property type="project" value="TreeGrafter"/>
</dbReference>
<dbReference type="PANTHER" id="PTHR35447">
    <property type="entry name" value="BH3-INTERACTING DOMAIN DEATH AGONIST"/>
    <property type="match status" value="1"/>
</dbReference>
<dbReference type="AlphaFoldDB" id="A0AAW1ZDK9"/>
<evidence type="ECO:0000313" key="9">
    <source>
        <dbReference type="EMBL" id="KAK9958977.1"/>
    </source>
</evidence>
<protein>
    <recommendedName>
        <fullName evidence="3">BH3-interacting domain death agonist</fullName>
    </recommendedName>
</protein>
<gene>
    <name evidence="9" type="ORF">ABG768_011071</name>
</gene>
<keyword evidence="5" id="KW-0053">Apoptosis</keyword>
<dbReference type="EMBL" id="JAWDJR010000018">
    <property type="protein sequence ID" value="KAK9958977.1"/>
    <property type="molecule type" value="Genomic_DNA"/>
</dbReference>
<comment type="subcellular location">
    <subcellularLocation>
        <location evidence="2">Cytoplasm</location>
    </subcellularLocation>
    <subcellularLocation>
        <location evidence="1">Mitochondrion outer membrane</location>
    </subcellularLocation>
</comment>
<dbReference type="PANTHER" id="PTHR35447:SF1">
    <property type="entry name" value="BH3-INTERACTING DOMAIN DEATH AGONIST"/>
    <property type="match status" value="1"/>
</dbReference>
<reference evidence="9 10" key="1">
    <citation type="submission" date="2024-05" db="EMBL/GenBank/DDBJ databases">
        <title>A high-quality chromosomal-level genome assembly of Topmouth culter (Culter alburnus).</title>
        <authorList>
            <person name="Zhao H."/>
        </authorList>
    </citation>
    <scope>NUCLEOTIDE SEQUENCE [LARGE SCALE GENOMIC DNA]</scope>
    <source>
        <strain evidence="9">CATC2023</strain>
        <tissue evidence="9">Muscle</tissue>
    </source>
</reference>
<dbReference type="InterPro" id="IPR036834">
    <property type="entry name" value="Bcl-2-like_sf"/>
</dbReference>
<dbReference type="Proteomes" id="UP001479290">
    <property type="component" value="Unassembled WGS sequence"/>
</dbReference>
<evidence type="ECO:0000256" key="2">
    <source>
        <dbReference type="ARBA" id="ARBA00004496"/>
    </source>
</evidence>
<evidence type="ECO:0000256" key="1">
    <source>
        <dbReference type="ARBA" id="ARBA00004294"/>
    </source>
</evidence>
<sequence>MFAMDCNRNYNHFQHTPLLLLSFLEQKGCQNIDDEEARAAREMAAELIRIADLLEQRVLFQAAETLTKKLDTCPEQFWVRHLSDGVQGLLRQVAEAKEFKKELVEMAFTFVLMKTVCERVPQFLFRLYGSVVQYFGSR</sequence>
<evidence type="ECO:0000256" key="8">
    <source>
        <dbReference type="ARBA" id="ARBA00023136"/>
    </source>
</evidence>
<keyword evidence="8" id="KW-0472">Membrane</keyword>
<evidence type="ECO:0000256" key="5">
    <source>
        <dbReference type="ARBA" id="ARBA00022703"/>
    </source>
</evidence>
<evidence type="ECO:0000256" key="7">
    <source>
        <dbReference type="ARBA" id="ARBA00023128"/>
    </source>
</evidence>
<comment type="caution">
    <text evidence="9">The sequence shown here is derived from an EMBL/GenBank/DDBJ whole genome shotgun (WGS) entry which is preliminary data.</text>
</comment>
<keyword evidence="7" id="KW-0496">Mitochondrion</keyword>
<accession>A0AAW1ZDK9</accession>
<dbReference type="GO" id="GO:0005741">
    <property type="term" value="C:mitochondrial outer membrane"/>
    <property type="evidence" value="ECO:0007669"/>
    <property type="project" value="UniProtKB-SubCell"/>
</dbReference>
<proteinExistence type="predicted"/>